<sequence length="415" mass="46050">MMTQQGQRLLLISHHNSYRIASYIKAARRLGLSVTIASQGEHSLVSEVADGLHLNFDDIESALTAIKREHTLNSFSGILGSDDQTVQLAAQAAKALHLPHNPPQAAQYSQRKDLARHQLALADCPVPTHCLINLNQPLKKQMLDLPWPCVLKPLNMSASRGVIRVNNKNEFISACERLKNIISTSPDEFEQSHILVEDYIDGIEIAYEGFLHEGMLNTITTFDKPDPLTGPYFEETIYVTPSSLDATLQQTIKEVIQSACRVYGLKTGAIHAECRIDNNDKVWILEIASRTIGGDCARMLDNENFGVEELAISLAINQPIDVTMPEQARGVMMLPIKEKGLLKRVEGLLEANRIKHIDKVDVIINAGHELVPLPEGNQYLGYIFASAETPEQVTSAIREAYAKLKFVTAPIFKIT</sequence>
<dbReference type="Pfam" id="PF13535">
    <property type="entry name" value="ATP-grasp_4"/>
    <property type="match status" value="1"/>
</dbReference>
<protein>
    <recommendedName>
        <fullName evidence="4">ATP-grasp domain-containing protein</fullName>
    </recommendedName>
</protein>
<dbReference type="InterPro" id="IPR040570">
    <property type="entry name" value="LAL_C2"/>
</dbReference>
<dbReference type="Pfam" id="PF18603">
    <property type="entry name" value="LAL_C2"/>
    <property type="match status" value="1"/>
</dbReference>
<dbReference type="SUPFAM" id="SSF56059">
    <property type="entry name" value="Glutathione synthetase ATP-binding domain-like"/>
    <property type="match status" value="1"/>
</dbReference>
<dbReference type="GO" id="GO:0016874">
    <property type="term" value="F:ligase activity"/>
    <property type="evidence" value="ECO:0007669"/>
    <property type="project" value="UniProtKB-KW"/>
</dbReference>
<keyword evidence="3" id="KW-0067">ATP-binding</keyword>
<dbReference type="PANTHER" id="PTHR43585">
    <property type="entry name" value="FUMIPYRROLE BIOSYNTHESIS PROTEIN C"/>
    <property type="match status" value="1"/>
</dbReference>
<accession>A0A3B0WK15</accession>
<reference evidence="5" key="1">
    <citation type="submission" date="2018-06" db="EMBL/GenBank/DDBJ databases">
        <authorList>
            <person name="Zhirakovskaya E."/>
        </authorList>
    </citation>
    <scope>NUCLEOTIDE SEQUENCE</scope>
</reference>
<evidence type="ECO:0000256" key="3">
    <source>
        <dbReference type="ARBA" id="ARBA00022840"/>
    </source>
</evidence>
<gene>
    <name evidence="5" type="ORF">MNBD_GAMMA05-476</name>
</gene>
<dbReference type="Pfam" id="PF18130">
    <property type="entry name" value="ATPgrasp_N"/>
    <property type="match status" value="1"/>
</dbReference>
<dbReference type="Gene3D" id="3.40.50.20">
    <property type="match status" value="1"/>
</dbReference>
<dbReference type="EMBL" id="UOFE01000030">
    <property type="protein sequence ID" value="VAW52653.1"/>
    <property type="molecule type" value="Genomic_DNA"/>
</dbReference>
<dbReference type="AlphaFoldDB" id="A0A3B0WK15"/>
<dbReference type="PROSITE" id="PS50975">
    <property type="entry name" value="ATP_GRASP"/>
    <property type="match status" value="1"/>
</dbReference>
<dbReference type="InterPro" id="IPR041472">
    <property type="entry name" value="BL00235/CARNS1_N"/>
</dbReference>
<keyword evidence="2" id="KW-0547">Nucleotide-binding</keyword>
<proteinExistence type="predicted"/>
<dbReference type="Gene3D" id="3.30.470.20">
    <property type="entry name" value="ATP-grasp fold, B domain"/>
    <property type="match status" value="1"/>
</dbReference>
<dbReference type="GO" id="GO:0005524">
    <property type="term" value="F:ATP binding"/>
    <property type="evidence" value="ECO:0007669"/>
    <property type="project" value="UniProtKB-KW"/>
</dbReference>
<evidence type="ECO:0000259" key="4">
    <source>
        <dbReference type="PROSITE" id="PS50975"/>
    </source>
</evidence>
<dbReference type="InterPro" id="IPR011761">
    <property type="entry name" value="ATP-grasp"/>
</dbReference>
<keyword evidence="1" id="KW-0436">Ligase</keyword>
<evidence type="ECO:0000256" key="2">
    <source>
        <dbReference type="ARBA" id="ARBA00022741"/>
    </source>
</evidence>
<name>A0A3B0WK15_9ZZZZ</name>
<evidence type="ECO:0000313" key="5">
    <source>
        <dbReference type="EMBL" id="VAW52653.1"/>
    </source>
</evidence>
<dbReference type="PANTHER" id="PTHR43585:SF2">
    <property type="entry name" value="ATP-GRASP ENZYME FSQD"/>
    <property type="match status" value="1"/>
</dbReference>
<evidence type="ECO:0000256" key="1">
    <source>
        <dbReference type="ARBA" id="ARBA00022598"/>
    </source>
</evidence>
<feature type="domain" description="ATP-grasp" evidence="4">
    <location>
        <begin position="116"/>
        <end position="316"/>
    </location>
</feature>
<organism evidence="5">
    <name type="scientific">hydrothermal vent metagenome</name>
    <dbReference type="NCBI Taxonomy" id="652676"/>
    <lineage>
        <taxon>unclassified sequences</taxon>
        <taxon>metagenomes</taxon>
        <taxon>ecological metagenomes</taxon>
    </lineage>
</organism>
<dbReference type="GO" id="GO:0046872">
    <property type="term" value="F:metal ion binding"/>
    <property type="evidence" value="ECO:0007669"/>
    <property type="project" value="InterPro"/>
</dbReference>
<dbReference type="InterPro" id="IPR052032">
    <property type="entry name" value="ATP-dep_AA_Ligase"/>
</dbReference>